<evidence type="ECO:0000256" key="4">
    <source>
        <dbReference type="ARBA" id="ARBA00022553"/>
    </source>
</evidence>
<dbReference type="InterPro" id="IPR036890">
    <property type="entry name" value="HATPase_C_sf"/>
</dbReference>
<dbReference type="PANTHER" id="PTHR45339">
    <property type="entry name" value="HYBRID SIGNAL TRANSDUCTION HISTIDINE KINASE J"/>
    <property type="match status" value="1"/>
</dbReference>
<feature type="domain" description="Histidine kinase" evidence="9">
    <location>
        <begin position="484"/>
        <end position="708"/>
    </location>
</feature>
<protein>
    <recommendedName>
        <fullName evidence="3">histidine kinase</fullName>
        <ecNumber evidence="3">2.7.13.3</ecNumber>
    </recommendedName>
</protein>
<dbReference type="eggNOG" id="COG2205">
    <property type="taxonomic scope" value="Bacteria"/>
</dbReference>
<keyword evidence="4 7" id="KW-0597">Phosphoprotein</keyword>
<evidence type="ECO:0000256" key="6">
    <source>
        <dbReference type="ARBA" id="ARBA00022777"/>
    </source>
</evidence>
<name>C3X3U2_9BURK</name>
<evidence type="ECO:0000313" key="12">
    <source>
        <dbReference type="Proteomes" id="UP000003973"/>
    </source>
</evidence>
<feature type="transmembrane region" description="Helical" evidence="8">
    <location>
        <begin position="18"/>
        <end position="36"/>
    </location>
</feature>
<evidence type="ECO:0000259" key="9">
    <source>
        <dbReference type="PROSITE" id="PS50109"/>
    </source>
</evidence>
<dbReference type="InterPro" id="IPR036097">
    <property type="entry name" value="HisK_dim/P_sf"/>
</dbReference>
<dbReference type="HOGENOM" id="CLU_000445_114_21_4"/>
<dbReference type="GO" id="GO:0000155">
    <property type="term" value="F:phosphorelay sensor kinase activity"/>
    <property type="evidence" value="ECO:0007669"/>
    <property type="project" value="InterPro"/>
</dbReference>
<feature type="modified residue" description="4-aspartylphosphate" evidence="7">
    <location>
        <position position="918"/>
    </location>
</feature>
<evidence type="ECO:0000256" key="7">
    <source>
        <dbReference type="PROSITE-ProRule" id="PRU00169"/>
    </source>
</evidence>
<dbReference type="InterPro" id="IPR003661">
    <property type="entry name" value="HisK_dim/P_dom"/>
</dbReference>
<comment type="caution">
    <text evidence="11">The sequence shown here is derived from an EMBL/GenBank/DDBJ whole genome shotgun (WGS) entry which is preliminary data.</text>
</comment>
<evidence type="ECO:0000256" key="8">
    <source>
        <dbReference type="SAM" id="Phobius"/>
    </source>
</evidence>
<dbReference type="InterPro" id="IPR004358">
    <property type="entry name" value="Sig_transdc_His_kin-like_C"/>
</dbReference>
<dbReference type="SUPFAM" id="SSF52172">
    <property type="entry name" value="CheY-like"/>
    <property type="match status" value="2"/>
</dbReference>
<dbReference type="FunFam" id="3.30.565.10:FF:000006">
    <property type="entry name" value="Sensor histidine kinase WalK"/>
    <property type="match status" value="1"/>
</dbReference>
<dbReference type="PROSITE" id="PS50110">
    <property type="entry name" value="RESPONSE_REGULATORY"/>
    <property type="match status" value="2"/>
</dbReference>
<feature type="domain" description="Response regulatory" evidence="10">
    <location>
        <begin position="866"/>
        <end position="987"/>
    </location>
</feature>
<dbReference type="SUPFAM" id="SSF55874">
    <property type="entry name" value="ATPase domain of HSP90 chaperone/DNA topoisomerase II/histidine kinase"/>
    <property type="match status" value="1"/>
</dbReference>
<keyword evidence="8" id="KW-0472">Membrane</keyword>
<sequence length="994" mass="110594">MLEKSDPFSFIRKISGKVLLNAFLLVAVLVIFFRFTDKNSDRILLQNENYIKSATVQTSRRLNDMFTNAKNSIETIAYLYSQNLDSPQSGHRNLKILTGSGLGMFDAVEFADRNGISRDSGGKTTPVAGRRYFREGMQGKAGMDVVFDSPVNHENLVVFYAPVRYGSEIVGVLHGHFRERLMTEIMTATFFGVEARSFLVGPDGRIVASSAKGFGSESIFDIFQGPERYLDEPVARRFADAFEKGQSFSFLYNRHKGVGSAYMDGLKDYDLAVLQTFPEEAMTLMIANANRAGVGMETELIAVFAVYGLLMLLMYYRQRRKLMAENREMGYVIGGITQLFDRFVLVDFEKDRYQYLAGTGPQAGGIPVEGDYSVLKAFMVSAITDEDDRAHMGEALEKASIQRQMKGNRSDLRFEYRAGRGESVWDMLNVICLKRIDGVPVLLLFTRQDVTETKAEQLRNHIALKEAFLAAENASRAKSDFLSNMSHDIRTPMNAIMGMTAIAAMHVNEPAYIQDCLGKITLSSRHLLKLINDILDMSRIESGKVFLVEETFVLPTMVEALLAISLPQIRAKNQQLKVQIANIVHEEVVGDPLRLQQVCINIMGNAVKFTPEGGHIALQITEKPCSLHGFGCYEFVFGDDGIGMEKEFLDRIFEPFVRADNSRVRKAEGTGLGMSIARNIVRMMNGDIEVWSEPGKGSRFTVTVHLKLGRIDEEDLTGLAQLAVLVVDDDRLACENACAILNDIGMVSDWVTSGDEAIAKLVEARRAAQEYSAVILDWIMPGKDGVATAREIRRKIGGAIPIIILSAYDWADVEQEAREAGVNAFISKPLFKSRLVTVLKHLILDEKANDIPDHGLLREKDYTGKRILLVEDNELNMEIAEELIGSTGASVEKAFNGKEAVDRLLETPPGYYGMVLMDIQMPDMNGYEATEAIRASGRADLGTLPIVAMSADAFAEDVQRALKSGMSDHFAKPVDIVKLLAVLEKWMREKDRVA</sequence>
<feature type="modified residue" description="4-aspartylphosphate" evidence="7">
    <location>
        <position position="777"/>
    </location>
</feature>
<evidence type="ECO:0000256" key="1">
    <source>
        <dbReference type="ARBA" id="ARBA00000085"/>
    </source>
</evidence>
<evidence type="ECO:0000313" key="11">
    <source>
        <dbReference type="EMBL" id="EEO27878.1"/>
    </source>
</evidence>
<keyword evidence="8" id="KW-1133">Transmembrane helix</keyword>
<accession>C3X3U2</accession>
<dbReference type="SMART" id="SM00387">
    <property type="entry name" value="HATPase_c"/>
    <property type="match status" value="1"/>
</dbReference>
<feature type="transmembrane region" description="Helical" evidence="8">
    <location>
        <begin position="300"/>
        <end position="317"/>
    </location>
</feature>
<dbReference type="InterPro" id="IPR011006">
    <property type="entry name" value="CheY-like_superfamily"/>
</dbReference>
<dbReference type="PRINTS" id="PR00344">
    <property type="entry name" value="BCTRLSENSOR"/>
</dbReference>
<dbReference type="PROSITE" id="PS50109">
    <property type="entry name" value="HIS_KIN"/>
    <property type="match status" value="1"/>
</dbReference>
<dbReference type="InterPro" id="IPR003594">
    <property type="entry name" value="HATPase_dom"/>
</dbReference>
<dbReference type="Proteomes" id="UP000003973">
    <property type="component" value="Unassembled WGS sequence"/>
</dbReference>
<evidence type="ECO:0000256" key="2">
    <source>
        <dbReference type="ARBA" id="ARBA00004429"/>
    </source>
</evidence>
<dbReference type="InterPro" id="IPR005467">
    <property type="entry name" value="His_kinase_dom"/>
</dbReference>
<dbReference type="EMBL" id="ACDP02000011">
    <property type="protein sequence ID" value="EEO27878.1"/>
    <property type="molecule type" value="Genomic_DNA"/>
</dbReference>
<keyword evidence="5" id="KW-0808">Transferase</keyword>
<dbReference type="GO" id="GO:0005886">
    <property type="term" value="C:plasma membrane"/>
    <property type="evidence" value="ECO:0007669"/>
    <property type="project" value="UniProtKB-SubCell"/>
</dbReference>
<dbReference type="SUPFAM" id="SSF47384">
    <property type="entry name" value="Homodimeric domain of signal transducing histidine kinase"/>
    <property type="match status" value="1"/>
</dbReference>
<dbReference type="SMART" id="SM00388">
    <property type="entry name" value="HisKA"/>
    <property type="match status" value="1"/>
</dbReference>
<dbReference type="EC" id="2.7.13.3" evidence="3"/>
<dbReference type="CDD" id="cd17546">
    <property type="entry name" value="REC_hyHK_CKI1_RcsC-like"/>
    <property type="match status" value="2"/>
</dbReference>
<dbReference type="Pfam" id="PF00512">
    <property type="entry name" value="HisKA"/>
    <property type="match status" value="1"/>
</dbReference>
<dbReference type="eggNOG" id="COG0784">
    <property type="taxonomic scope" value="Bacteria"/>
</dbReference>
<dbReference type="InterPro" id="IPR001789">
    <property type="entry name" value="Sig_transdc_resp-reg_receiver"/>
</dbReference>
<comment type="catalytic activity">
    <reaction evidence="1">
        <text>ATP + protein L-histidine = ADP + protein N-phospho-L-histidine.</text>
        <dbReference type="EC" id="2.7.13.3"/>
    </reaction>
</comment>
<keyword evidence="6" id="KW-0418">Kinase</keyword>
<dbReference type="SMART" id="SM00448">
    <property type="entry name" value="REC"/>
    <property type="match status" value="2"/>
</dbReference>
<evidence type="ECO:0000259" key="10">
    <source>
        <dbReference type="PROSITE" id="PS50110"/>
    </source>
</evidence>
<organism evidence="11 12">
    <name type="scientific">Oxalobacter paraformigenes</name>
    <dbReference type="NCBI Taxonomy" id="556268"/>
    <lineage>
        <taxon>Bacteria</taxon>
        <taxon>Pseudomonadati</taxon>
        <taxon>Pseudomonadota</taxon>
        <taxon>Betaproteobacteria</taxon>
        <taxon>Burkholderiales</taxon>
        <taxon>Oxalobacteraceae</taxon>
        <taxon>Oxalobacter</taxon>
    </lineage>
</organism>
<proteinExistence type="predicted"/>
<dbReference type="Gene3D" id="3.40.50.2300">
    <property type="match status" value="2"/>
</dbReference>
<dbReference type="CDD" id="cd00082">
    <property type="entry name" value="HisKA"/>
    <property type="match status" value="1"/>
</dbReference>
<gene>
    <name evidence="11" type="ORF">OFAG_01031</name>
</gene>
<dbReference type="Pfam" id="PF02518">
    <property type="entry name" value="HATPase_c"/>
    <property type="match status" value="1"/>
</dbReference>
<evidence type="ECO:0000256" key="3">
    <source>
        <dbReference type="ARBA" id="ARBA00012438"/>
    </source>
</evidence>
<dbReference type="CDD" id="cd16922">
    <property type="entry name" value="HATPase_EvgS-ArcB-TorS-like"/>
    <property type="match status" value="1"/>
</dbReference>
<reference evidence="11" key="1">
    <citation type="submission" date="2011-10" db="EMBL/GenBank/DDBJ databases">
        <title>The Genome Sequence of Oxalobacter formigenes HOxBLS.</title>
        <authorList>
            <consortium name="The Broad Institute Genome Sequencing Platform"/>
            <person name="Earl A."/>
            <person name="Ward D."/>
            <person name="Feldgarden M."/>
            <person name="Gevers D."/>
            <person name="Allison M.J."/>
            <person name="Humphrey S."/>
            <person name="Young S.K."/>
            <person name="Zeng Q."/>
            <person name="Gargeya S."/>
            <person name="Fitzgerald M."/>
            <person name="Haas B."/>
            <person name="Abouelleil A."/>
            <person name="Alvarado L."/>
            <person name="Arachchi H.M."/>
            <person name="Berlin A."/>
            <person name="Brown A."/>
            <person name="Chapman S.B."/>
            <person name="Chen Z."/>
            <person name="Dunbar C."/>
            <person name="Freedman E."/>
            <person name="Gearin G."/>
            <person name="Goldberg J."/>
            <person name="Griggs A."/>
            <person name="Gujja S."/>
            <person name="Heiman D."/>
            <person name="Howarth C."/>
            <person name="Larson L."/>
            <person name="Lui A."/>
            <person name="MacDonald P.J.P."/>
            <person name="Montmayeur A."/>
            <person name="Murphy C."/>
            <person name="Neiman D."/>
            <person name="Pearson M."/>
            <person name="Priest M."/>
            <person name="Roberts A."/>
            <person name="Saif S."/>
            <person name="Shea T."/>
            <person name="Shenoy N."/>
            <person name="Sisk P."/>
            <person name="Stolte C."/>
            <person name="Sykes S."/>
            <person name="Wortman J."/>
            <person name="Nusbaum C."/>
            <person name="Birren B."/>
        </authorList>
    </citation>
    <scope>NUCLEOTIDE SEQUENCE [LARGE SCALE GENOMIC DNA]</scope>
    <source>
        <strain evidence="11">HOxBLS</strain>
    </source>
</reference>
<dbReference type="Gene3D" id="1.10.287.130">
    <property type="match status" value="1"/>
</dbReference>
<comment type="subcellular location">
    <subcellularLocation>
        <location evidence="2">Cell inner membrane</location>
        <topology evidence="2">Multi-pass membrane protein</topology>
    </subcellularLocation>
</comment>
<evidence type="ECO:0000256" key="5">
    <source>
        <dbReference type="ARBA" id="ARBA00022679"/>
    </source>
</evidence>
<feature type="domain" description="Response regulatory" evidence="10">
    <location>
        <begin position="723"/>
        <end position="843"/>
    </location>
</feature>
<dbReference type="PANTHER" id="PTHR45339:SF5">
    <property type="entry name" value="HISTIDINE KINASE"/>
    <property type="match status" value="1"/>
</dbReference>
<dbReference type="Pfam" id="PF00072">
    <property type="entry name" value="Response_reg"/>
    <property type="match status" value="2"/>
</dbReference>
<dbReference type="RefSeq" id="WP_005877176.1">
    <property type="nucleotide sequence ID" value="NZ_CABMNL010000001.1"/>
</dbReference>
<keyword evidence="12" id="KW-1185">Reference proteome</keyword>
<keyword evidence="8" id="KW-0812">Transmembrane</keyword>
<dbReference type="Gene3D" id="3.30.565.10">
    <property type="entry name" value="Histidine kinase-like ATPase, C-terminal domain"/>
    <property type="match status" value="1"/>
</dbReference>
<dbReference type="AlphaFoldDB" id="C3X3U2"/>